<keyword evidence="10" id="KW-1185">Reference proteome</keyword>
<sequence>MSQPLLQVENLTIAFPAANGEPVTVLDDVSFRIDEGEVLGIVGESGCGKSLTAAAVMRLLPASAQVRSGRILWRGQDLLEMSTAQVRAIRGREIAMVFQEPMTSLNPVFTVGDQIREAVMLHEGLGRRAATRRAVEMLDVVGIPSAAKRVNEYPHQLSGGMRQRVMIAIALSCKPALIVADEPTTALDVTIQAQILDLLGELQQQMGMAIMLITHDLGVIAEFAHRVNVMYAGRVVERAATDTLFESPGHPYTRGLLDSIPQLEGAIQRLRAIPGTVPQPAEWPEGCKFRGRCVSEADICRSAPPVEQIGPGHAILCHQPWEAAR</sequence>
<dbReference type="RefSeq" id="WP_390258384.1">
    <property type="nucleotide sequence ID" value="NZ_JBHUGH010000001.1"/>
</dbReference>
<evidence type="ECO:0000256" key="7">
    <source>
        <dbReference type="ARBA" id="ARBA00023136"/>
    </source>
</evidence>
<dbReference type="Pfam" id="PF00005">
    <property type="entry name" value="ABC_tran"/>
    <property type="match status" value="1"/>
</dbReference>
<dbReference type="EMBL" id="JBHUGH010000001">
    <property type="protein sequence ID" value="MFD1910612.1"/>
    <property type="molecule type" value="Genomic_DNA"/>
</dbReference>
<accession>A0ABW4S1U2</accession>
<protein>
    <submittedName>
        <fullName evidence="9">ABC transporter ATP-binding protein</fullName>
    </submittedName>
</protein>
<evidence type="ECO:0000256" key="3">
    <source>
        <dbReference type="ARBA" id="ARBA00022448"/>
    </source>
</evidence>
<dbReference type="InterPro" id="IPR013563">
    <property type="entry name" value="Oligopep_ABC_C"/>
</dbReference>
<comment type="caution">
    <text evidence="9">The sequence shown here is derived from an EMBL/GenBank/DDBJ whole genome shotgun (WGS) entry which is preliminary data.</text>
</comment>
<evidence type="ECO:0000313" key="9">
    <source>
        <dbReference type="EMBL" id="MFD1910612.1"/>
    </source>
</evidence>
<proteinExistence type="inferred from homology"/>
<evidence type="ECO:0000256" key="6">
    <source>
        <dbReference type="ARBA" id="ARBA00022840"/>
    </source>
</evidence>
<dbReference type="SMART" id="SM00382">
    <property type="entry name" value="AAA"/>
    <property type="match status" value="1"/>
</dbReference>
<evidence type="ECO:0000256" key="1">
    <source>
        <dbReference type="ARBA" id="ARBA00004417"/>
    </source>
</evidence>
<dbReference type="PANTHER" id="PTHR43297">
    <property type="entry name" value="OLIGOPEPTIDE TRANSPORT ATP-BINDING PROTEIN APPD"/>
    <property type="match status" value="1"/>
</dbReference>
<dbReference type="PROSITE" id="PS50893">
    <property type="entry name" value="ABC_TRANSPORTER_2"/>
    <property type="match status" value="1"/>
</dbReference>
<evidence type="ECO:0000313" key="10">
    <source>
        <dbReference type="Proteomes" id="UP001597353"/>
    </source>
</evidence>
<feature type="domain" description="ABC transporter" evidence="8">
    <location>
        <begin position="6"/>
        <end position="257"/>
    </location>
</feature>
<reference evidence="10" key="1">
    <citation type="journal article" date="2019" name="Int. J. Syst. Evol. Microbiol.">
        <title>The Global Catalogue of Microorganisms (GCM) 10K type strain sequencing project: providing services to taxonomists for standard genome sequencing and annotation.</title>
        <authorList>
            <consortium name="The Broad Institute Genomics Platform"/>
            <consortium name="The Broad Institute Genome Sequencing Center for Infectious Disease"/>
            <person name="Wu L."/>
            <person name="Ma J."/>
        </authorList>
    </citation>
    <scope>NUCLEOTIDE SEQUENCE [LARGE SCALE GENOMIC DNA]</scope>
    <source>
        <strain evidence="10">CGMCC 4.7242</strain>
    </source>
</reference>
<dbReference type="CDD" id="cd03257">
    <property type="entry name" value="ABC_NikE_OppD_transporters"/>
    <property type="match status" value="1"/>
</dbReference>
<keyword evidence="6 9" id="KW-0067">ATP-binding</keyword>
<evidence type="ECO:0000259" key="8">
    <source>
        <dbReference type="PROSITE" id="PS50893"/>
    </source>
</evidence>
<keyword evidence="5" id="KW-0547">Nucleotide-binding</keyword>
<dbReference type="Proteomes" id="UP001597353">
    <property type="component" value="Unassembled WGS sequence"/>
</dbReference>
<evidence type="ECO:0000256" key="2">
    <source>
        <dbReference type="ARBA" id="ARBA00005417"/>
    </source>
</evidence>
<dbReference type="InterPro" id="IPR017871">
    <property type="entry name" value="ABC_transporter-like_CS"/>
</dbReference>
<organism evidence="9 10">
    <name type="scientific">Halodurantibacterium flavum</name>
    <dbReference type="NCBI Taxonomy" id="1382802"/>
    <lineage>
        <taxon>Bacteria</taxon>
        <taxon>Pseudomonadati</taxon>
        <taxon>Pseudomonadota</taxon>
        <taxon>Alphaproteobacteria</taxon>
        <taxon>Rhodobacterales</taxon>
        <taxon>Paracoccaceae</taxon>
        <taxon>Halodurantibacterium</taxon>
    </lineage>
</organism>
<name>A0ABW4S1U2_9RHOB</name>
<keyword evidence="7" id="KW-0472">Membrane</keyword>
<dbReference type="PANTHER" id="PTHR43297:SF2">
    <property type="entry name" value="DIPEPTIDE TRANSPORT ATP-BINDING PROTEIN DPPD"/>
    <property type="match status" value="1"/>
</dbReference>
<keyword evidence="4" id="KW-1003">Cell membrane</keyword>
<comment type="similarity">
    <text evidence="2">Belongs to the ABC transporter superfamily.</text>
</comment>
<evidence type="ECO:0000256" key="5">
    <source>
        <dbReference type="ARBA" id="ARBA00022741"/>
    </source>
</evidence>
<dbReference type="InterPro" id="IPR003593">
    <property type="entry name" value="AAA+_ATPase"/>
</dbReference>
<dbReference type="Gene3D" id="3.40.50.300">
    <property type="entry name" value="P-loop containing nucleotide triphosphate hydrolases"/>
    <property type="match status" value="1"/>
</dbReference>
<keyword evidence="3" id="KW-0813">Transport</keyword>
<dbReference type="PROSITE" id="PS00211">
    <property type="entry name" value="ABC_TRANSPORTER_1"/>
    <property type="match status" value="1"/>
</dbReference>
<dbReference type="InterPro" id="IPR027417">
    <property type="entry name" value="P-loop_NTPase"/>
</dbReference>
<comment type="subcellular location">
    <subcellularLocation>
        <location evidence="1">Cell inner membrane</location>
        <topology evidence="1">Peripheral membrane protein</topology>
    </subcellularLocation>
</comment>
<gene>
    <name evidence="9" type="ORF">ACFSGJ_00110</name>
</gene>
<dbReference type="InterPro" id="IPR003439">
    <property type="entry name" value="ABC_transporter-like_ATP-bd"/>
</dbReference>
<dbReference type="NCBIfam" id="TIGR01727">
    <property type="entry name" value="oligo_HPY"/>
    <property type="match status" value="1"/>
</dbReference>
<dbReference type="GO" id="GO:0005524">
    <property type="term" value="F:ATP binding"/>
    <property type="evidence" value="ECO:0007669"/>
    <property type="project" value="UniProtKB-KW"/>
</dbReference>
<evidence type="ECO:0000256" key="4">
    <source>
        <dbReference type="ARBA" id="ARBA00022475"/>
    </source>
</evidence>
<dbReference type="SUPFAM" id="SSF52540">
    <property type="entry name" value="P-loop containing nucleoside triphosphate hydrolases"/>
    <property type="match status" value="1"/>
</dbReference>
<dbReference type="InterPro" id="IPR050388">
    <property type="entry name" value="ABC_Ni/Peptide_Import"/>
</dbReference>
<dbReference type="Pfam" id="PF08352">
    <property type="entry name" value="oligo_HPY"/>
    <property type="match status" value="1"/>
</dbReference>